<protein>
    <recommendedName>
        <fullName evidence="7">Lysine--tRNA ligase</fullName>
        <ecNumber evidence="7">6.1.1.6</ecNumber>
    </recommendedName>
    <alternativeName>
        <fullName evidence="7">Lysyl-tRNA synthetase</fullName>
        <shortName evidence="7">LysRS</shortName>
    </alternativeName>
</protein>
<dbReference type="EMBL" id="CP141615">
    <property type="protein sequence ID" value="WRP16698.1"/>
    <property type="molecule type" value="Genomic_DNA"/>
</dbReference>
<evidence type="ECO:0000259" key="10">
    <source>
        <dbReference type="PROSITE" id="PS50862"/>
    </source>
</evidence>
<evidence type="ECO:0000256" key="9">
    <source>
        <dbReference type="SAM" id="MobiDB-lite"/>
    </source>
</evidence>
<keyword evidence="7" id="KW-0963">Cytoplasm</keyword>
<feature type="binding site" evidence="7">
    <location>
        <position position="421"/>
    </location>
    <ligand>
        <name>Mg(2+)</name>
        <dbReference type="ChEBI" id="CHEBI:18420"/>
        <label>2</label>
    </ligand>
</feature>
<keyword evidence="7" id="KW-0648">Protein biosynthesis</keyword>
<organism evidence="11 12">
    <name type="scientific">Carboxydichorda subterranea</name>
    <dbReference type="NCBI Taxonomy" id="3109565"/>
    <lineage>
        <taxon>Bacteria</taxon>
        <taxon>Bacillati</taxon>
        <taxon>Bacillota</taxon>
        <taxon>Limnochordia</taxon>
        <taxon>Limnochordales</taxon>
        <taxon>Geochordaceae</taxon>
        <taxon>Carboxydichorda</taxon>
    </lineage>
</organism>
<dbReference type="RefSeq" id="WP_324715970.1">
    <property type="nucleotide sequence ID" value="NZ_CP141615.1"/>
</dbReference>
<evidence type="ECO:0000256" key="7">
    <source>
        <dbReference type="HAMAP-Rule" id="MF_00252"/>
    </source>
</evidence>
<dbReference type="Pfam" id="PF01336">
    <property type="entry name" value="tRNA_anti-codon"/>
    <property type="match status" value="1"/>
</dbReference>
<dbReference type="Gene3D" id="3.30.930.10">
    <property type="entry name" value="Bira Bifunctional Protein, Domain 2"/>
    <property type="match status" value="1"/>
</dbReference>
<dbReference type="PRINTS" id="PR00982">
    <property type="entry name" value="TRNASYNTHLYS"/>
</dbReference>
<name>A0ABZ1BVS8_9FIRM</name>
<accession>A0ABZ1BVS8</accession>
<keyword evidence="5 7" id="KW-0030">Aminoacyl-tRNA synthetase</keyword>
<dbReference type="InterPro" id="IPR044136">
    <property type="entry name" value="Lys-tRNA-ligase_II_N"/>
</dbReference>
<evidence type="ECO:0000256" key="8">
    <source>
        <dbReference type="RuleBase" id="RU000336"/>
    </source>
</evidence>
<dbReference type="CDD" id="cd00775">
    <property type="entry name" value="LysRS_core"/>
    <property type="match status" value="1"/>
</dbReference>
<sequence length="508" mass="57108">MSTDRQVPAGQQAREAPEAQRLPEQVAVRRSKLQAMRAAGVGLYGAPFRPTHQAAQIVACFDQLAGQDVAVAGRLMALRLHGKVGFADLWDSSGRIQLYLREELVGSEAFSSFFDLDRGDIVGARGEVVKTRRGEVSVEVRSYQPMVKALQPPPEKWHGLKEVELRYRRRYVDLMVHPEVRQIFLRRAAIEQALREFFTAERFVEVETPMLHPVAGGANARPFVTHHNTLDMDLYLRIAPELYLKRLLVGGFDRVFEIGKNFRNEGISTRHNPEHTSLEAYAAYWDYQDMMSLTERCVAYVADRVLGTRKIEYAGRTLDLTPPWPRLSMVEALRRYAGIDLSSNRDAAAARAIAARAGIAVEPDATYGRVVVALFEGLVEEQLWGPIFITDHPVDVSPLARQRPDDPAFTERFEPYLATMEIGNGFSELNDPDEQRRRFEAQAALRARGDQEAHPFDDDFLLALEYGMPPAGGLGIGVDRLTMVLTGAESIREVILFPLLRPEEPGRE</sequence>
<dbReference type="InterPro" id="IPR006195">
    <property type="entry name" value="aa-tRNA-synth_II"/>
</dbReference>
<keyword evidence="12" id="KW-1185">Reference proteome</keyword>
<reference evidence="11 12" key="1">
    <citation type="journal article" date="2024" name="Front. Microbiol.">
        <title>Novel thermophilic genera Geochorda gen. nov. and Carboxydochorda gen. nov. from the deep terrestrial subsurface reveal the ecophysiological diversity in the class Limnochordia.</title>
        <authorList>
            <person name="Karnachuk O.V."/>
            <person name="Lukina A.P."/>
            <person name="Avakyan M.R."/>
            <person name="Kadnikov V.V."/>
            <person name="Begmatov S."/>
            <person name="Beletsky A.V."/>
            <person name="Vlasova K.G."/>
            <person name="Novikov A.A."/>
            <person name="Shcherbakova V.A."/>
            <person name="Mardanov A.V."/>
            <person name="Ravin N.V."/>
        </authorList>
    </citation>
    <scope>NUCLEOTIDE SEQUENCE [LARGE SCALE GENOMIC DNA]</scope>
    <source>
        <strain evidence="11 12">L945</strain>
    </source>
</reference>
<dbReference type="InterPro" id="IPR018149">
    <property type="entry name" value="Lys-tRNA-synth_II_C"/>
</dbReference>
<evidence type="ECO:0000256" key="5">
    <source>
        <dbReference type="ARBA" id="ARBA00023146"/>
    </source>
</evidence>
<dbReference type="InterPro" id="IPR004365">
    <property type="entry name" value="NA-bd_OB_tRNA"/>
</dbReference>
<feature type="binding site" evidence="7">
    <location>
        <position position="414"/>
    </location>
    <ligand>
        <name>Mg(2+)</name>
        <dbReference type="ChEBI" id="CHEBI:18420"/>
        <label>1</label>
    </ligand>
</feature>
<dbReference type="InterPro" id="IPR002313">
    <property type="entry name" value="Lys-tRNA-ligase_II"/>
</dbReference>
<dbReference type="Gene3D" id="2.40.50.140">
    <property type="entry name" value="Nucleic acid-binding proteins"/>
    <property type="match status" value="1"/>
</dbReference>
<dbReference type="CDD" id="cd04322">
    <property type="entry name" value="LysRS_N"/>
    <property type="match status" value="1"/>
</dbReference>
<proteinExistence type="inferred from homology"/>
<dbReference type="SUPFAM" id="SSF50249">
    <property type="entry name" value="Nucleic acid-binding proteins"/>
    <property type="match status" value="1"/>
</dbReference>
<keyword evidence="7 8" id="KW-0460">Magnesium</keyword>
<comment type="catalytic activity">
    <reaction evidence="6 7 8">
        <text>tRNA(Lys) + L-lysine + ATP = L-lysyl-tRNA(Lys) + AMP + diphosphate</text>
        <dbReference type="Rhea" id="RHEA:20792"/>
        <dbReference type="Rhea" id="RHEA-COMP:9696"/>
        <dbReference type="Rhea" id="RHEA-COMP:9697"/>
        <dbReference type="ChEBI" id="CHEBI:30616"/>
        <dbReference type="ChEBI" id="CHEBI:32551"/>
        <dbReference type="ChEBI" id="CHEBI:33019"/>
        <dbReference type="ChEBI" id="CHEBI:78442"/>
        <dbReference type="ChEBI" id="CHEBI:78529"/>
        <dbReference type="ChEBI" id="CHEBI:456215"/>
        <dbReference type="EC" id="6.1.1.6"/>
    </reaction>
</comment>
<feature type="binding site" evidence="7">
    <location>
        <position position="421"/>
    </location>
    <ligand>
        <name>Mg(2+)</name>
        <dbReference type="ChEBI" id="CHEBI:18420"/>
        <label>1</label>
    </ligand>
</feature>
<dbReference type="InterPro" id="IPR004364">
    <property type="entry name" value="Aa-tRNA-synt_II"/>
</dbReference>
<dbReference type="Proteomes" id="UP001332192">
    <property type="component" value="Chromosome"/>
</dbReference>
<dbReference type="HAMAP" id="MF_00252">
    <property type="entry name" value="Lys_tRNA_synth_class2"/>
    <property type="match status" value="1"/>
</dbReference>
<keyword evidence="1 7" id="KW-0436">Ligase</keyword>
<dbReference type="PROSITE" id="PS50862">
    <property type="entry name" value="AA_TRNA_LIGASE_II"/>
    <property type="match status" value="1"/>
</dbReference>
<comment type="subunit">
    <text evidence="7">Homodimer.</text>
</comment>
<dbReference type="PANTHER" id="PTHR42918">
    <property type="entry name" value="LYSYL-TRNA SYNTHETASE"/>
    <property type="match status" value="1"/>
</dbReference>
<keyword evidence="4 7" id="KW-0067">ATP-binding</keyword>
<dbReference type="NCBIfam" id="TIGR00499">
    <property type="entry name" value="lysS_bact"/>
    <property type="match status" value="1"/>
</dbReference>
<feature type="region of interest" description="Disordered" evidence="9">
    <location>
        <begin position="1"/>
        <end position="23"/>
    </location>
</feature>
<keyword evidence="2 7" id="KW-0479">Metal-binding</keyword>
<evidence type="ECO:0000256" key="2">
    <source>
        <dbReference type="ARBA" id="ARBA00022723"/>
    </source>
</evidence>
<evidence type="ECO:0000256" key="1">
    <source>
        <dbReference type="ARBA" id="ARBA00022598"/>
    </source>
</evidence>
<comment type="similarity">
    <text evidence="7">Belongs to the class-II aminoacyl-tRNA synthetase family.</text>
</comment>
<keyword evidence="3 7" id="KW-0547">Nucleotide-binding</keyword>
<dbReference type="Pfam" id="PF00152">
    <property type="entry name" value="tRNA-synt_2"/>
    <property type="match status" value="1"/>
</dbReference>
<dbReference type="GO" id="GO:0004824">
    <property type="term" value="F:lysine-tRNA ligase activity"/>
    <property type="evidence" value="ECO:0007669"/>
    <property type="project" value="UniProtKB-EC"/>
</dbReference>
<evidence type="ECO:0000256" key="3">
    <source>
        <dbReference type="ARBA" id="ARBA00022741"/>
    </source>
</evidence>
<gene>
    <name evidence="7 11" type="primary">lysS</name>
    <name evidence="11" type="ORF">U7230_11450</name>
</gene>
<evidence type="ECO:0000313" key="12">
    <source>
        <dbReference type="Proteomes" id="UP001332192"/>
    </source>
</evidence>
<evidence type="ECO:0000256" key="6">
    <source>
        <dbReference type="ARBA" id="ARBA00048573"/>
    </source>
</evidence>
<evidence type="ECO:0000256" key="4">
    <source>
        <dbReference type="ARBA" id="ARBA00022840"/>
    </source>
</evidence>
<comment type="cofactor">
    <cofactor evidence="7 8">
        <name>Mg(2+)</name>
        <dbReference type="ChEBI" id="CHEBI:18420"/>
    </cofactor>
    <text evidence="7 8">Binds 3 Mg(2+) ions per subunit.</text>
</comment>
<dbReference type="NCBIfam" id="NF001756">
    <property type="entry name" value="PRK00484.1"/>
    <property type="match status" value="1"/>
</dbReference>
<dbReference type="InterPro" id="IPR045864">
    <property type="entry name" value="aa-tRNA-synth_II/BPL/LPL"/>
</dbReference>
<dbReference type="EC" id="6.1.1.6" evidence="7"/>
<dbReference type="InterPro" id="IPR012340">
    <property type="entry name" value="NA-bd_OB-fold"/>
</dbReference>
<dbReference type="PANTHER" id="PTHR42918:SF15">
    <property type="entry name" value="LYSINE--TRNA LIGASE, CHLOROPLASTIC_MITOCHONDRIAL"/>
    <property type="match status" value="1"/>
</dbReference>
<feature type="domain" description="Aminoacyl-transfer RNA synthetases class-II family profile" evidence="10">
    <location>
        <begin position="187"/>
        <end position="502"/>
    </location>
</feature>
<comment type="subcellular location">
    <subcellularLocation>
        <location evidence="7">Cytoplasm</location>
    </subcellularLocation>
</comment>
<evidence type="ECO:0000313" key="11">
    <source>
        <dbReference type="EMBL" id="WRP16698.1"/>
    </source>
</evidence>
<dbReference type="SUPFAM" id="SSF55681">
    <property type="entry name" value="Class II aaRS and biotin synthetases"/>
    <property type="match status" value="1"/>
</dbReference>